<feature type="domain" description="HD" evidence="1">
    <location>
        <begin position="55"/>
        <end position="157"/>
    </location>
</feature>
<dbReference type="HOGENOM" id="CLU_104072_0_0_9"/>
<protein>
    <submittedName>
        <fullName evidence="2">HD domain-containing protein</fullName>
    </submittedName>
</protein>
<proteinExistence type="predicted"/>
<dbReference type="InterPro" id="IPR003607">
    <property type="entry name" value="HD/PDEase_dom"/>
</dbReference>
<reference evidence="2 3" key="1">
    <citation type="submission" date="2010-08" db="EMBL/GenBank/DDBJ databases">
        <authorList>
            <consortium name="US DOE Joint Genome Institute (JGI-PGF)"/>
            <person name="Lucas S."/>
            <person name="Copeland A."/>
            <person name="Lapidus A."/>
            <person name="Cheng J.-F."/>
            <person name="Bruce D."/>
            <person name="Goodwin L."/>
            <person name="Pitluck S."/>
            <person name="Land M.L."/>
            <person name="Hauser L."/>
            <person name="Chang Y.-J."/>
            <person name="Anderson I.J."/>
            <person name="Johnson E."/>
            <person name="Mulhopadhyay B."/>
            <person name="Kyrpides N."/>
            <person name="Woyke T.J."/>
        </authorList>
    </citation>
    <scope>NUCLEOTIDE SEQUENCE [LARGE SCALE GENOMIC DNA]</scope>
    <source>
        <strain evidence="2 3">6</strain>
    </source>
</reference>
<accession>I5AQM4</accession>
<organism evidence="2 3">
    <name type="scientific">Eubacterium cellulosolvens (strain ATCC 43171 / JCM 9499 / 6)</name>
    <name type="common">Cillobacterium cellulosolvens</name>
    <dbReference type="NCBI Taxonomy" id="633697"/>
    <lineage>
        <taxon>Bacteria</taxon>
        <taxon>Bacillati</taxon>
        <taxon>Bacillota</taxon>
        <taxon>Clostridia</taxon>
        <taxon>Eubacteriales</taxon>
        <taxon>Eubacteriaceae</taxon>
        <taxon>Eubacterium</taxon>
    </lineage>
</organism>
<dbReference type="InterPro" id="IPR006674">
    <property type="entry name" value="HD_domain"/>
</dbReference>
<evidence type="ECO:0000313" key="3">
    <source>
        <dbReference type="Proteomes" id="UP000005753"/>
    </source>
</evidence>
<gene>
    <name evidence="2" type="ORF">EubceDRAFT1_0237</name>
</gene>
<dbReference type="CDD" id="cd00077">
    <property type="entry name" value="HDc"/>
    <property type="match status" value="1"/>
</dbReference>
<keyword evidence="3" id="KW-1185">Reference proteome</keyword>
<name>I5AQM4_EUBC6</name>
<reference evidence="2 3" key="2">
    <citation type="submission" date="2012-02" db="EMBL/GenBank/DDBJ databases">
        <title>Improved High-Quality Draft sequence of Eubacterium cellulosolvens 6.</title>
        <authorList>
            <consortium name="US DOE Joint Genome Institute"/>
            <person name="Lucas S."/>
            <person name="Han J."/>
            <person name="Lapidus A."/>
            <person name="Cheng J.-F."/>
            <person name="Goodwin L."/>
            <person name="Pitluck S."/>
            <person name="Peters L."/>
            <person name="Mikhailova N."/>
            <person name="Gu W."/>
            <person name="Detter J.C."/>
            <person name="Han C."/>
            <person name="Tapia R."/>
            <person name="Land M."/>
            <person name="Hauser L."/>
            <person name="Kyrpides N."/>
            <person name="Ivanova N."/>
            <person name="Pagani I."/>
            <person name="Johnson E."/>
            <person name="Mukhopadhyay B."/>
            <person name="Anderson I."/>
            <person name="Woyke T."/>
        </authorList>
    </citation>
    <scope>NUCLEOTIDE SEQUENCE [LARGE SCALE GENOMIC DNA]</scope>
    <source>
        <strain evidence="2 3">6</strain>
    </source>
</reference>
<dbReference type="Proteomes" id="UP000005753">
    <property type="component" value="Chromosome"/>
</dbReference>
<dbReference type="SUPFAM" id="SSF109604">
    <property type="entry name" value="HD-domain/PDEase-like"/>
    <property type="match status" value="1"/>
</dbReference>
<dbReference type="Gene3D" id="1.10.3210.10">
    <property type="entry name" value="Hypothetical protein af1432"/>
    <property type="match status" value="1"/>
</dbReference>
<evidence type="ECO:0000313" key="2">
    <source>
        <dbReference type="EMBL" id="EIM56097.1"/>
    </source>
</evidence>
<dbReference type="eggNOG" id="COG1896">
    <property type="taxonomic scope" value="Bacteria"/>
</dbReference>
<dbReference type="Pfam" id="PF01966">
    <property type="entry name" value="HD"/>
    <property type="match status" value="1"/>
</dbReference>
<sequence length="168" mass="20285">MIRYVQTLRKLTVNQTEMETEQMDKAAYRRIAKIYENDAKILRMKNYIQHGKITTYDHVKRVAETSYMLNHRFKFKANDEELIKGAFLHDYFLYDWHQWRGPLHGFYHPKAALENAERDFILSEREKNIIRSHMWPLTLGNIPRCREAWIVSAADKICSLKETFMMRR</sequence>
<evidence type="ECO:0000259" key="1">
    <source>
        <dbReference type="Pfam" id="PF01966"/>
    </source>
</evidence>
<dbReference type="STRING" id="633697.EubceDRAFT1_0237"/>
<dbReference type="EMBL" id="CM001487">
    <property type="protein sequence ID" value="EIM56097.1"/>
    <property type="molecule type" value="Genomic_DNA"/>
</dbReference>
<dbReference type="AlphaFoldDB" id="I5AQM4"/>